<evidence type="ECO:0000313" key="6">
    <source>
        <dbReference type="Proteomes" id="UP001302949"/>
    </source>
</evidence>
<proteinExistence type="predicted"/>
<dbReference type="Pfam" id="PF12833">
    <property type="entry name" value="HTH_18"/>
    <property type="match status" value="1"/>
</dbReference>
<dbReference type="PANTHER" id="PTHR43280:SF2">
    <property type="entry name" value="HTH-TYPE TRANSCRIPTIONAL REGULATOR EXSA"/>
    <property type="match status" value="1"/>
</dbReference>
<dbReference type="InterPro" id="IPR009057">
    <property type="entry name" value="Homeodomain-like_sf"/>
</dbReference>
<name>A0ABU5Q5D7_9BACT</name>
<evidence type="ECO:0000256" key="2">
    <source>
        <dbReference type="ARBA" id="ARBA00023125"/>
    </source>
</evidence>
<accession>A0ABU5Q5D7</accession>
<sequence length="280" mass="33167">MKTEFEEITPDENSSFRLMLNPRLNDFFFWHFHPEFELVFIDGANGNRHVGEHIARFEGSDLAFIGSYIPHLNFDYGVKTDYEKVVLHIQEDFLKNALGDTPELRSIAKLFELSKYGIVFGENIKGIVGKRLKKIHTLSTFEQFLEVLSLLQLLAQSEEYILLHTKPYENQHNKREQERLKKVYLFIDEQFHRKIEVDEVANLSNLSKAAFCRYFKKMTRLTFTEFLNHYRINQAKRLLLIDKNVTEACFECGFESLSYFNRIFKKITGENPLSFKKRHF</sequence>
<dbReference type="PROSITE" id="PS00041">
    <property type="entry name" value="HTH_ARAC_FAMILY_1"/>
    <property type="match status" value="1"/>
</dbReference>
<organism evidence="5 6">
    <name type="scientific">Arcicella rigui</name>
    <dbReference type="NCBI Taxonomy" id="797020"/>
    <lineage>
        <taxon>Bacteria</taxon>
        <taxon>Pseudomonadati</taxon>
        <taxon>Bacteroidota</taxon>
        <taxon>Cytophagia</taxon>
        <taxon>Cytophagales</taxon>
        <taxon>Flectobacillaceae</taxon>
        <taxon>Arcicella</taxon>
    </lineage>
</organism>
<feature type="domain" description="HTH araC/xylS-type" evidence="4">
    <location>
        <begin position="181"/>
        <end position="278"/>
    </location>
</feature>
<keyword evidence="6" id="KW-1185">Reference proteome</keyword>
<dbReference type="RefSeq" id="WP_323295212.1">
    <property type="nucleotide sequence ID" value="NZ_JAYFUM010000003.1"/>
</dbReference>
<reference evidence="5 6" key="1">
    <citation type="submission" date="2023-12" db="EMBL/GenBank/DDBJ databases">
        <title>Novel species of the genus Arcicella isolated from rivers.</title>
        <authorList>
            <person name="Lu H."/>
        </authorList>
    </citation>
    <scope>NUCLEOTIDE SEQUENCE [LARGE SCALE GENOMIC DNA]</scope>
    <source>
        <strain evidence="5 6">KCTC 23307</strain>
    </source>
</reference>
<evidence type="ECO:0000256" key="3">
    <source>
        <dbReference type="ARBA" id="ARBA00023163"/>
    </source>
</evidence>
<dbReference type="Proteomes" id="UP001302949">
    <property type="component" value="Unassembled WGS sequence"/>
</dbReference>
<dbReference type="InterPro" id="IPR018060">
    <property type="entry name" value="HTH_AraC"/>
</dbReference>
<keyword evidence="1" id="KW-0805">Transcription regulation</keyword>
<dbReference type="SMART" id="SM00342">
    <property type="entry name" value="HTH_ARAC"/>
    <property type="match status" value="1"/>
</dbReference>
<protein>
    <submittedName>
        <fullName evidence="5">AraC family transcriptional regulator</fullName>
    </submittedName>
</protein>
<dbReference type="PROSITE" id="PS01124">
    <property type="entry name" value="HTH_ARAC_FAMILY_2"/>
    <property type="match status" value="1"/>
</dbReference>
<dbReference type="EMBL" id="JAYFUM010000003">
    <property type="protein sequence ID" value="MEA5138046.1"/>
    <property type="molecule type" value="Genomic_DNA"/>
</dbReference>
<evidence type="ECO:0000259" key="4">
    <source>
        <dbReference type="PROSITE" id="PS01124"/>
    </source>
</evidence>
<keyword evidence="3" id="KW-0804">Transcription</keyword>
<dbReference type="SUPFAM" id="SSF46689">
    <property type="entry name" value="Homeodomain-like"/>
    <property type="match status" value="2"/>
</dbReference>
<keyword evidence="2" id="KW-0238">DNA-binding</keyword>
<dbReference type="InterPro" id="IPR018062">
    <property type="entry name" value="HTH_AraC-typ_CS"/>
</dbReference>
<evidence type="ECO:0000313" key="5">
    <source>
        <dbReference type="EMBL" id="MEA5138046.1"/>
    </source>
</evidence>
<evidence type="ECO:0000256" key="1">
    <source>
        <dbReference type="ARBA" id="ARBA00023015"/>
    </source>
</evidence>
<comment type="caution">
    <text evidence="5">The sequence shown here is derived from an EMBL/GenBank/DDBJ whole genome shotgun (WGS) entry which is preliminary data.</text>
</comment>
<dbReference type="PANTHER" id="PTHR43280">
    <property type="entry name" value="ARAC-FAMILY TRANSCRIPTIONAL REGULATOR"/>
    <property type="match status" value="1"/>
</dbReference>
<dbReference type="Gene3D" id="1.10.10.60">
    <property type="entry name" value="Homeodomain-like"/>
    <property type="match status" value="2"/>
</dbReference>
<gene>
    <name evidence="5" type="ORF">VB248_02810</name>
</gene>